<dbReference type="AlphaFoldDB" id="A0A226CVG5"/>
<keyword evidence="1" id="KW-0812">Transmembrane</keyword>
<organism evidence="2 3">
    <name type="scientific">Folsomia candida</name>
    <name type="common">Springtail</name>
    <dbReference type="NCBI Taxonomy" id="158441"/>
    <lineage>
        <taxon>Eukaryota</taxon>
        <taxon>Metazoa</taxon>
        <taxon>Ecdysozoa</taxon>
        <taxon>Arthropoda</taxon>
        <taxon>Hexapoda</taxon>
        <taxon>Collembola</taxon>
        <taxon>Entomobryomorpha</taxon>
        <taxon>Isotomoidea</taxon>
        <taxon>Isotomidae</taxon>
        <taxon>Proisotominae</taxon>
        <taxon>Folsomia</taxon>
    </lineage>
</organism>
<evidence type="ECO:0000313" key="3">
    <source>
        <dbReference type="Proteomes" id="UP000198287"/>
    </source>
</evidence>
<protein>
    <submittedName>
        <fullName evidence="2">Uncharacterized protein</fullName>
    </submittedName>
</protein>
<feature type="transmembrane region" description="Helical" evidence="1">
    <location>
        <begin position="20"/>
        <end position="41"/>
    </location>
</feature>
<dbReference type="Proteomes" id="UP000198287">
    <property type="component" value="Unassembled WGS sequence"/>
</dbReference>
<reference evidence="2 3" key="1">
    <citation type="submission" date="2015-12" db="EMBL/GenBank/DDBJ databases">
        <title>The genome of Folsomia candida.</title>
        <authorList>
            <person name="Faddeeva A."/>
            <person name="Derks M.F."/>
            <person name="Anvar Y."/>
            <person name="Smit S."/>
            <person name="Van Straalen N."/>
            <person name="Roelofs D."/>
        </authorList>
    </citation>
    <scope>NUCLEOTIDE SEQUENCE [LARGE SCALE GENOMIC DNA]</scope>
    <source>
        <strain evidence="2 3">VU population</strain>
        <tissue evidence="2">Whole body</tissue>
    </source>
</reference>
<sequence length="319" mass="35552">MAIHATHAKLLSSKYLQTNIVTMFLHLFSLASCFCLTLAYMQEVGSFELDSGGIAIRFQIKEPDLTAYSHLLRDVKSLCYSGSWVGFNETNFTNLLSFDVFSPTETRVCRNWTLPLTMSLRYNGPLDLATPSVSIYNGTTSANLGGIERTFTGLSATNFGFVPKAIFITGRSSWTGFANEDFSGISTCFSTSELAGWGDLAGKEIRSFVQGCNSLFEKMFVPSRSLPIVATLLVINILINSPANCHHVHVNALRRRQDSYGCEAGRCWKYCNGDNRFRRIEFNSYWCWNSLSGRCSGTDDCDPDWLCFGSCKHPNAPRN</sequence>
<dbReference type="EMBL" id="LNIX01000067">
    <property type="protein sequence ID" value="OXA36993.1"/>
    <property type="molecule type" value="Genomic_DNA"/>
</dbReference>
<evidence type="ECO:0000256" key="1">
    <source>
        <dbReference type="SAM" id="Phobius"/>
    </source>
</evidence>
<gene>
    <name evidence="2" type="ORF">Fcan01_28244</name>
</gene>
<keyword evidence="1" id="KW-1133">Transmembrane helix</keyword>
<name>A0A226CVG5_FOLCA</name>
<accession>A0A226CVG5</accession>
<comment type="caution">
    <text evidence="2">The sequence shown here is derived from an EMBL/GenBank/DDBJ whole genome shotgun (WGS) entry which is preliminary data.</text>
</comment>
<proteinExistence type="predicted"/>
<keyword evidence="3" id="KW-1185">Reference proteome</keyword>
<keyword evidence="1" id="KW-0472">Membrane</keyword>
<evidence type="ECO:0000313" key="2">
    <source>
        <dbReference type="EMBL" id="OXA36993.1"/>
    </source>
</evidence>